<dbReference type="VEuPathDB" id="TrichDB:TVAG_363680"/>
<dbReference type="OrthoDB" id="64353at2759"/>
<dbReference type="KEGG" id="tva:4767069"/>
<dbReference type="STRING" id="5722.A2EDT7"/>
<dbReference type="EMBL" id="DS113363">
    <property type="protein sequence ID" value="EAY09153.1"/>
    <property type="molecule type" value="Genomic_DNA"/>
</dbReference>
<name>A2EDT7_TRIV3</name>
<dbReference type="InterPro" id="IPR035639">
    <property type="entry name" value="CPSF2_MBL"/>
</dbReference>
<dbReference type="SUPFAM" id="SSF56281">
    <property type="entry name" value="Metallo-hydrolase/oxidoreductase"/>
    <property type="match status" value="1"/>
</dbReference>
<keyword evidence="7" id="KW-1185">Reference proteome</keyword>
<keyword evidence="3 4" id="KW-0539">Nucleus</keyword>
<organism evidence="6 7">
    <name type="scientific">Trichomonas vaginalis (strain ATCC PRA-98 / G3)</name>
    <dbReference type="NCBI Taxonomy" id="412133"/>
    <lineage>
        <taxon>Eukaryota</taxon>
        <taxon>Metamonada</taxon>
        <taxon>Parabasalia</taxon>
        <taxon>Trichomonadida</taxon>
        <taxon>Trichomonadidae</taxon>
        <taxon>Trichomonas</taxon>
    </lineage>
</organism>
<keyword evidence="4" id="KW-0694">RNA-binding</keyword>
<reference evidence="6" key="2">
    <citation type="journal article" date="2007" name="Science">
        <title>Draft genome sequence of the sexually transmitted pathogen Trichomonas vaginalis.</title>
        <authorList>
            <person name="Carlton J.M."/>
            <person name="Hirt R.P."/>
            <person name="Silva J.C."/>
            <person name="Delcher A.L."/>
            <person name="Schatz M."/>
            <person name="Zhao Q."/>
            <person name="Wortman J.R."/>
            <person name="Bidwell S.L."/>
            <person name="Alsmark U.C.M."/>
            <person name="Besteiro S."/>
            <person name="Sicheritz-Ponten T."/>
            <person name="Noel C.J."/>
            <person name="Dacks J.B."/>
            <person name="Foster P.G."/>
            <person name="Simillion C."/>
            <person name="Van de Peer Y."/>
            <person name="Miranda-Saavedra D."/>
            <person name="Barton G.J."/>
            <person name="Westrop G.D."/>
            <person name="Mueller S."/>
            <person name="Dessi D."/>
            <person name="Fiori P.L."/>
            <person name="Ren Q."/>
            <person name="Paulsen I."/>
            <person name="Zhang H."/>
            <person name="Bastida-Corcuera F.D."/>
            <person name="Simoes-Barbosa A."/>
            <person name="Brown M.T."/>
            <person name="Hayes R.D."/>
            <person name="Mukherjee M."/>
            <person name="Okumura C.Y."/>
            <person name="Schneider R."/>
            <person name="Smith A.J."/>
            <person name="Vanacova S."/>
            <person name="Villalvazo M."/>
            <person name="Haas B.J."/>
            <person name="Pertea M."/>
            <person name="Feldblyum T.V."/>
            <person name="Utterback T.R."/>
            <person name="Shu C.L."/>
            <person name="Osoegawa K."/>
            <person name="de Jong P.J."/>
            <person name="Hrdy I."/>
            <person name="Horvathova L."/>
            <person name="Zubacova Z."/>
            <person name="Dolezal P."/>
            <person name="Malik S.B."/>
            <person name="Logsdon J.M. Jr."/>
            <person name="Henze K."/>
            <person name="Gupta A."/>
            <person name="Wang C.C."/>
            <person name="Dunne R.L."/>
            <person name="Upcroft J.A."/>
            <person name="Upcroft P."/>
            <person name="White O."/>
            <person name="Salzberg S.L."/>
            <person name="Tang P."/>
            <person name="Chiu C.-H."/>
            <person name="Lee Y.-S."/>
            <person name="Embley T.M."/>
            <person name="Coombs G.H."/>
            <person name="Mottram J.C."/>
            <person name="Tachezy J."/>
            <person name="Fraser-Liggett C.M."/>
            <person name="Johnson P.J."/>
        </authorList>
    </citation>
    <scope>NUCLEOTIDE SEQUENCE [LARGE SCALE GENOMIC DNA]</scope>
    <source>
        <strain evidence="6">G3</strain>
    </source>
</reference>
<sequence>MESDTTSISFQPLSGAQSTTPFAYLLHVDEFTFLLDCGWTEDFRLEDIQTQIEICSHVNAVLLSHASIEHIGALPYLCSHGLSAPIFATMPIPALGSLLIYDSYLNIRDEEEFKEFNANDIDQAFQKINRMTYQQSEQLDGKNITITPYNAGNTLGGTVWRIVKGQNEVIYSVSVGDHSKYLSSFSLESGLHPTLWILDARGPESHRDGKEDEFWRQIFGKLNGGKTIIFPTDGVSGSLEVISRLKEQWKKVNWKWKIYFLSHSSPAVLKNAQSLSNYLSLDIQEKINSGEYPFEFNDPDLSYFSCVTSIKDIDFSQGCVVISSTDTLERGFSRKLFLDKANSDNLIIFTQREPPYSLAEALRTNNAHRTFRFIIKHREPLTGEELVKFMEKQSALQEKANEIEGDISDESDEVSQENIENSSQIAQSLKKHFFQFKRKETSDLSDYGANIVVENYLKGANPMAPSKMDTSKMIDSSLTQQNFIQELVYKPSKFMITQYDYNFVGTAVFWNLERTSDYSTIAYNVTSFNPTDIIIIGAKKENCEELMKILKGKSPQNTRIYIPAIGEKVSLQRDLTTRKISLSRALLSGIDFVNCGVNDIAYIEATLKADEHQQFVQARPVESSAGHQATFVGTIDMSQLSSKLDSLGINNDFKAGGVLECGRRRVKVRLVNEKSITVEGMICPDYIKVRNAIQDLLKMI</sequence>
<dbReference type="SMR" id="A2EDT7"/>
<evidence type="ECO:0000256" key="4">
    <source>
        <dbReference type="RuleBase" id="RU365006"/>
    </source>
</evidence>
<dbReference type="InterPro" id="IPR022712">
    <property type="entry name" value="Beta_Casp"/>
</dbReference>
<dbReference type="PANTHER" id="PTHR45922:SF1">
    <property type="entry name" value="CLEAVAGE AND POLYADENYLATION SPECIFICITY FACTOR SUBUNIT 2"/>
    <property type="match status" value="1"/>
</dbReference>
<dbReference type="CDD" id="cd16293">
    <property type="entry name" value="CPSF2-like_MBL-fold"/>
    <property type="match status" value="1"/>
</dbReference>
<protein>
    <recommendedName>
        <fullName evidence="4">Cleavage and polyadenylation specificity factor subunit 2</fullName>
    </recommendedName>
    <alternativeName>
        <fullName evidence="4">Cleavage and polyadenylation specificity factor 100 kDa subunit</fullName>
    </alternativeName>
</protein>
<dbReference type="GO" id="GO:0006398">
    <property type="term" value="P:mRNA 3'-end processing by stem-loop binding and cleavage"/>
    <property type="evidence" value="ECO:0007669"/>
    <property type="project" value="InterPro"/>
</dbReference>
<dbReference type="VEuPathDB" id="TrichDB:TVAGG3_0948710"/>
<reference evidence="6" key="1">
    <citation type="submission" date="2006-10" db="EMBL/GenBank/DDBJ databases">
        <authorList>
            <person name="Amadeo P."/>
            <person name="Zhao Q."/>
            <person name="Wortman J."/>
            <person name="Fraser-Liggett C."/>
            <person name="Carlton J."/>
        </authorList>
    </citation>
    <scope>NUCLEOTIDE SEQUENCE</scope>
    <source>
        <strain evidence="6">G3</strain>
    </source>
</reference>
<dbReference type="eggNOG" id="KOG1135">
    <property type="taxonomic scope" value="Eukaryota"/>
</dbReference>
<evidence type="ECO:0000259" key="5">
    <source>
        <dbReference type="SMART" id="SM01027"/>
    </source>
</evidence>
<gene>
    <name evidence="6" type="ORF">TVAG_363680</name>
</gene>
<dbReference type="InterPro" id="IPR027075">
    <property type="entry name" value="CPSF2"/>
</dbReference>
<dbReference type="Pfam" id="PF13299">
    <property type="entry name" value="CPSF100_C"/>
    <property type="match status" value="1"/>
</dbReference>
<dbReference type="InterPro" id="IPR025069">
    <property type="entry name" value="Cpsf2_C"/>
</dbReference>
<dbReference type="InterPro" id="IPR001279">
    <property type="entry name" value="Metallo-B-lactamas"/>
</dbReference>
<proteinExistence type="inferred from homology"/>
<dbReference type="InParanoid" id="A2EDT7"/>
<keyword evidence="2 4" id="KW-0507">mRNA processing</keyword>
<dbReference type="GO" id="GO:0003723">
    <property type="term" value="F:RNA binding"/>
    <property type="evidence" value="ECO:0000318"/>
    <property type="project" value="GO_Central"/>
</dbReference>
<dbReference type="PANTHER" id="PTHR45922">
    <property type="entry name" value="CLEAVAGE AND POLYADENYLATION SPECIFICITY FACTOR SUBUNIT 2"/>
    <property type="match status" value="1"/>
</dbReference>
<evidence type="ECO:0000313" key="6">
    <source>
        <dbReference type="EMBL" id="EAY09153.1"/>
    </source>
</evidence>
<evidence type="ECO:0000256" key="2">
    <source>
        <dbReference type="ARBA" id="ARBA00022664"/>
    </source>
</evidence>
<dbReference type="Pfam" id="PF16661">
    <property type="entry name" value="Lactamase_B_6"/>
    <property type="match status" value="1"/>
</dbReference>
<dbReference type="SMART" id="SM01027">
    <property type="entry name" value="Beta-Casp"/>
    <property type="match status" value="1"/>
</dbReference>
<dbReference type="Pfam" id="PF10996">
    <property type="entry name" value="Beta-Casp"/>
    <property type="match status" value="1"/>
</dbReference>
<evidence type="ECO:0000256" key="1">
    <source>
        <dbReference type="ARBA" id="ARBA00004123"/>
    </source>
</evidence>
<feature type="domain" description="Beta-Casp" evidence="5">
    <location>
        <begin position="238"/>
        <end position="362"/>
    </location>
</feature>
<comment type="similarity">
    <text evidence="4">Belongs to the metallo-beta-lactamase superfamily. RNA-metabolizing metallo-beta-lactamase-like family. CPSF2/YSH1 subfamily.</text>
</comment>
<evidence type="ECO:0000256" key="3">
    <source>
        <dbReference type="ARBA" id="ARBA00023242"/>
    </source>
</evidence>
<dbReference type="AlphaFoldDB" id="A2EDT7"/>
<dbReference type="Gene3D" id="3.60.15.10">
    <property type="entry name" value="Ribonuclease Z/Hydroxyacylglutathione hydrolase-like"/>
    <property type="match status" value="1"/>
</dbReference>
<dbReference type="InterPro" id="IPR036866">
    <property type="entry name" value="RibonucZ/Hydroxyglut_hydro"/>
</dbReference>
<accession>A2EDT7</accession>
<dbReference type="FunCoup" id="A2EDT7">
    <property type="interactions" value="835"/>
</dbReference>
<dbReference type="Proteomes" id="UP000001542">
    <property type="component" value="Unassembled WGS sequence"/>
</dbReference>
<evidence type="ECO:0000313" key="7">
    <source>
        <dbReference type="Proteomes" id="UP000001542"/>
    </source>
</evidence>
<dbReference type="RefSeq" id="XP_001321376.1">
    <property type="nucleotide sequence ID" value="XM_001321341.1"/>
</dbReference>
<comment type="subcellular location">
    <subcellularLocation>
        <location evidence="1 4">Nucleus</location>
    </subcellularLocation>
</comment>
<dbReference type="GO" id="GO:0005847">
    <property type="term" value="C:mRNA cleavage and polyadenylation specificity factor complex"/>
    <property type="evidence" value="ECO:0000318"/>
    <property type="project" value="GO_Central"/>
</dbReference>